<feature type="compositionally biased region" description="Basic and acidic residues" evidence="1">
    <location>
        <begin position="419"/>
        <end position="428"/>
    </location>
</feature>
<feature type="compositionally biased region" description="Polar residues" evidence="1">
    <location>
        <begin position="166"/>
        <end position="190"/>
    </location>
</feature>
<comment type="caution">
    <text evidence="2">The sequence shown here is derived from an EMBL/GenBank/DDBJ whole genome shotgun (WGS) entry which is preliminary data.</text>
</comment>
<feature type="compositionally biased region" description="Basic and acidic residues" evidence="1">
    <location>
        <begin position="105"/>
        <end position="114"/>
    </location>
</feature>
<feature type="compositionally biased region" description="Polar residues" evidence="1">
    <location>
        <begin position="34"/>
        <end position="60"/>
    </location>
</feature>
<evidence type="ECO:0000313" key="2">
    <source>
        <dbReference type="EMBL" id="OUJ75374.1"/>
    </source>
</evidence>
<feature type="compositionally biased region" description="Polar residues" evidence="1">
    <location>
        <begin position="10"/>
        <end position="26"/>
    </location>
</feature>
<evidence type="ECO:0000313" key="3">
    <source>
        <dbReference type="Proteomes" id="UP000194873"/>
    </source>
</evidence>
<keyword evidence="3" id="KW-1185">Reference proteome</keyword>
<feature type="region of interest" description="Disordered" evidence="1">
    <location>
        <begin position="1"/>
        <end position="428"/>
    </location>
</feature>
<protein>
    <submittedName>
        <fullName evidence="2">Uncharacterized protein</fullName>
    </submittedName>
</protein>
<organism evidence="2 3">
    <name type="scientific">Hymenobacter crusticola</name>
    <dbReference type="NCBI Taxonomy" id="1770526"/>
    <lineage>
        <taxon>Bacteria</taxon>
        <taxon>Pseudomonadati</taxon>
        <taxon>Bacteroidota</taxon>
        <taxon>Cytophagia</taxon>
        <taxon>Cytophagales</taxon>
        <taxon>Hymenobacteraceae</taxon>
        <taxon>Hymenobacter</taxon>
    </lineage>
</organism>
<dbReference type="RefSeq" id="WP_086592921.1">
    <property type="nucleotide sequence ID" value="NZ_MTSE01000002.1"/>
</dbReference>
<dbReference type="Proteomes" id="UP000194873">
    <property type="component" value="Unassembled WGS sequence"/>
</dbReference>
<feature type="compositionally biased region" description="Polar residues" evidence="1">
    <location>
        <begin position="320"/>
        <end position="329"/>
    </location>
</feature>
<proteinExistence type="predicted"/>
<sequence>MEDKTENPRNNESQVTDGADSNTVSMQAKMGAGASNTLANSVTQSETPAMQGTPASDQKASSSESLVDSEMSVGKGNVGGPTGQQPNKEATPEDVQPGAGESQEQQERQQHSDSEPSDQYGGNFGNSVQDIYQDDDRHENQISGASRGEFGTQDHGNTQGGYGNQFRATNESGNYTLSNGPQENSYQNYSGRDDSYRQGQQSSTQVVYGQDNLPYEQLQPNAQAGNDGSTYLNDNGSGYGRSRGYSADYGTSSLTDSNMGTTPTNRSDLGAQQRNQNEDRNSSRGGYDNQDRTQGGNGQQTSRDEREDSYNQAAGIPDPNSRSTYQQPSARDEEENKTNRSGSGDGQGDYNGKTTEGFGSQGGSYDDEYASSDPNSKQGAPVRGDYDNADKAKNYGAEKREEYRAEDKEDYGSAPRRNQGRDAADSNV</sequence>
<feature type="compositionally biased region" description="Polar residues" evidence="1">
    <location>
        <begin position="218"/>
        <end position="235"/>
    </location>
</feature>
<name>A0A243WJU7_9BACT</name>
<dbReference type="EMBL" id="MTSE01000002">
    <property type="protein sequence ID" value="OUJ75374.1"/>
    <property type="molecule type" value="Genomic_DNA"/>
</dbReference>
<reference evidence="2 3" key="1">
    <citation type="submission" date="2017-01" db="EMBL/GenBank/DDBJ databases">
        <title>A new Hymenobacter.</title>
        <authorList>
            <person name="Liang Y."/>
            <person name="Feng F."/>
        </authorList>
    </citation>
    <scope>NUCLEOTIDE SEQUENCE [LARGE SCALE GENOMIC DNA]</scope>
    <source>
        <strain evidence="2">MIMBbqt21</strain>
    </source>
</reference>
<gene>
    <name evidence="2" type="ORF">BXP70_05000</name>
</gene>
<feature type="compositionally biased region" description="Basic and acidic residues" evidence="1">
    <location>
        <begin position="384"/>
        <end position="411"/>
    </location>
</feature>
<feature type="compositionally biased region" description="Low complexity" evidence="1">
    <location>
        <begin position="61"/>
        <end position="73"/>
    </location>
</feature>
<evidence type="ECO:0000256" key="1">
    <source>
        <dbReference type="SAM" id="MobiDB-lite"/>
    </source>
</evidence>
<dbReference type="AlphaFoldDB" id="A0A243WJU7"/>
<feature type="compositionally biased region" description="Polar residues" evidence="1">
    <location>
        <begin position="197"/>
        <end position="207"/>
    </location>
</feature>
<accession>A0A243WJU7</accession>
<feature type="compositionally biased region" description="Polar residues" evidence="1">
    <location>
        <begin position="249"/>
        <end position="275"/>
    </location>
</feature>